<name>A0A6J5QR99_9CAUD</name>
<dbReference type="EMBL" id="LR797036">
    <property type="protein sequence ID" value="CAB4183265.1"/>
    <property type="molecule type" value="Genomic_DNA"/>
</dbReference>
<evidence type="ECO:0000313" key="2">
    <source>
        <dbReference type="EMBL" id="CAB4199020.1"/>
    </source>
</evidence>
<gene>
    <name evidence="1" type="ORF">UFOVP1083_44</name>
    <name evidence="2" type="ORF">UFOVP1327_9</name>
</gene>
<organism evidence="1">
    <name type="scientific">uncultured Caudovirales phage</name>
    <dbReference type="NCBI Taxonomy" id="2100421"/>
    <lineage>
        <taxon>Viruses</taxon>
        <taxon>Duplodnaviria</taxon>
        <taxon>Heunggongvirae</taxon>
        <taxon>Uroviricota</taxon>
        <taxon>Caudoviricetes</taxon>
        <taxon>Peduoviridae</taxon>
        <taxon>Maltschvirus</taxon>
        <taxon>Maltschvirus maltsch</taxon>
    </lineage>
</organism>
<reference evidence="1" key="1">
    <citation type="submission" date="2020-05" db="EMBL/GenBank/DDBJ databases">
        <authorList>
            <person name="Chiriac C."/>
            <person name="Salcher M."/>
            <person name="Ghai R."/>
            <person name="Kavagutti S V."/>
        </authorList>
    </citation>
    <scope>NUCLEOTIDE SEQUENCE</scope>
</reference>
<dbReference type="EMBL" id="LR797277">
    <property type="protein sequence ID" value="CAB4199020.1"/>
    <property type="molecule type" value="Genomic_DNA"/>
</dbReference>
<protein>
    <submittedName>
        <fullName evidence="1">Uncharacterized protein</fullName>
    </submittedName>
</protein>
<sequence>MLVVHNYLFSPGCCGMCRSVNLPTIDTGIDLDYPNNPDDPNPSAMTRFYICADCGIELARMVLPDRNLELNVAGTRSSLEAVQEQLAANNMALSARIEELESALRVVKTITPAPAEEAPAKPFKVAAPKAAKI</sequence>
<evidence type="ECO:0000313" key="1">
    <source>
        <dbReference type="EMBL" id="CAB4183265.1"/>
    </source>
</evidence>
<accession>A0A6J5QR99</accession>
<proteinExistence type="predicted"/>